<name>A0ABQ7YBX5_BRANA</name>
<comment type="caution">
    <text evidence="1">The sequence shown here is derived from an EMBL/GenBank/DDBJ whole genome shotgun (WGS) entry which is preliminary data.</text>
</comment>
<evidence type="ECO:0000313" key="1">
    <source>
        <dbReference type="EMBL" id="KAH0864778.1"/>
    </source>
</evidence>
<sequence>MQRKKMSGEASSNKQVMAGLVTVAGSEYGLRPLNSLIQILLMIALSFPSLTKGSVEISGSRERLGMMIGKIFAVNSEEVRFEFSCQLAKPIGYTEIEPYKNNSKLEIRNFNSFRCALVISLEEICLESQLKSAYSSGILNTGQNMFLLDTHGRSSERLMCPQDFMLYLAQLSHSLSYSPLTSYYLHERNCRARMLENLSRSSESHTEKYMYVAAVFSCLELIFKVFV</sequence>
<proteinExistence type="predicted"/>
<gene>
    <name evidence="1" type="ORF">HID58_081989</name>
</gene>
<protein>
    <submittedName>
        <fullName evidence="1">Uncharacterized protein</fullName>
    </submittedName>
</protein>
<organism evidence="1 2">
    <name type="scientific">Brassica napus</name>
    <name type="common">Rape</name>
    <dbReference type="NCBI Taxonomy" id="3708"/>
    <lineage>
        <taxon>Eukaryota</taxon>
        <taxon>Viridiplantae</taxon>
        <taxon>Streptophyta</taxon>
        <taxon>Embryophyta</taxon>
        <taxon>Tracheophyta</taxon>
        <taxon>Spermatophyta</taxon>
        <taxon>Magnoliopsida</taxon>
        <taxon>eudicotyledons</taxon>
        <taxon>Gunneridae</taxon>
        <taxon>Pentapetalae</taxon>
        <taxon>rosids</taxon>
        <taxon>malvids</taxon>
        <taxon>Brassicales</taxon>
        <taxon>Brassicaceae</taxon>
        <taxon>Brassiceae</taxon>
        <taxon>Brassica</taxon>
    </lineage>
</organism>
<dbReference type="Proteomes" id="UP000824890">
    <property type="component" value="Unassembled WGS sequence"/>
</dbReference>
<reference evidence="1 2" key="1">
    <citation type="submission" date="2021-05" db="EMBL/GenBank/DDBJ databases">
        <title>Genome Assembly of Synthetic Allotetraploid Brassica napus Reveals Homoeologous Exchanges between Subgenomes.</title>
        <authorList>
            <person name="Davis J.T."/>
        </authorList>
    </citation>
    <scope>NUCLEOTIDE SEQUENCE [LARGE SCALE GENOMIC DNA]</scope>
    <source>
        <strain evidence="2">cv. Da-Ae</strain>
        <tissue evidence="1">Seedling</tissue>
    </source>
</reference>
<accession>A0ABQ7YBX5</accession>
<dbReference type="EMBL" id="JAGKQM010000018">
    <property type="protein sequence ID" value="KAH0864778.1"/>
    <property type="molecule type" value="Genomic_DNA"/>
</dbReference>
<evidence type="ECO:0000313" key="2">
    <source>
        <dbReference type="Proteomes" id="UP000824890"/>
    </source>
</evidence>
<keyword evidence="2" id="KW-1185">Reference proteome</keyword>